<dbReference type="OrthoDB" id="9796962at2"/>
<dbReference type="InterPro" id="IPR058248">
    <property type="entry name" value="Lxx211020-like"/>
</dbReference>
<keyword evidence="3" id="KW-1185">Reference proteome</keyword>
<dbReference type="PANTHER" id="PTHR36302:SF1">
    <property type="entry name" value="COPPER CHAPERONE PCU(A)C"/>
    <property type="match status" value="1"/>
</dbReference>
<reference evidence="2 3" key="1">
    <citation type="submission" date="2019-12" db="EMBL/GenBank/DDBJ databases">
        <title>Whole genome shotgun sequence of Streptomyces tubercidicus NBRC 13090.</title>
        <authorList>
            <person name="Ichikawa N."/>
            <person name="Kimura A."/>
            <person name="Kitahashi Y."/>
            <person name="Komaki H."/>
            <person name="Tamura T."/>
        </authorList>
    </citation>
    <scope>NUCLEOTIDE SEQUENCE [LARGE SCALE GENOMIC DNA]</scope>
    <source>
        <strain evidence="2 3">NBRC 13090</strain>
    </source>
</reference>
<dbReference type="SUPFAM" id="SSF110087">
    <property type="entry name" value="DR1885-like metal-binding protein"/>
    <property type="match status" value="1"/>
</dbReference>
<sequence length="148" mass="15570">MNRRTPLAAALALATGLALAGCGADSAPKIEVSGAYMPEPVTEQMAGAYFTIKNNGDTADKLTSVTSNLAKNITIHKTVGTKMEQVNSLAIPANGTLQLGHGGNHLMLMGLKDKPTKDDVVTVRLHFAHAAPVRVSLQVKAADYQPKH</sequence>
<dbReference type="Pfam" id="PF04314">
    <property type="entry name" value="PCuAC"/>
    <property type="match status" value="1"/>
</dbReference>
<dbReference type="Gene3D" id="2.60.40.1890">
    <property type="entry name" value="PCu(A)C copper chaperone"/>
    <property type="match status" value="1"/>
</dbReference>
<comment type="caution">
    <text evidence="2">The sequence shown here is derived from an EMBL/GenBank/DDBJ whole genome shotgun (WGS) entry which is preliminary data.</text>
</comment>
<feature type="chain" id="PRO_5039518569" description="Lipoprotein" evidence="1">
    <location>
        <begin position="21"/>
        <end position="148"/>
    </location>
</feature>
<evidence type="ECO:0008006" key="4">
    <source>
        <dbReference type="Google" id="ProtNLM"/>
    </source>
</evidence>
<dbReference type="Proteomes" id="UP000431826">
    <property type="component" value="Unassembled WGS sequence"/>
</dbReference>
<dbReference type="InterPro" id="IPR036182">
    <property type="entry name" value="PCuAC_sf"/>
</dbReference>
<proteinExistence type="predicted"/>
<organism evidence="2 3">
    <name type="scientific">Streptomyces tubercidicus</name>
    <dbReference type="NCBI Taxonomy" id="47759"/>
    <lineage>
        <taxon>Bacteria</taxon>
        <taxon>Bacillati</taxon>
        <taxon>Actinomycetota</taxon>
        <taxon>Actinomycetes</taxon>
        <taxon>Kitasatosporales</taxon>
        <taxon>Streptomycetaceae</taxon>
        <taxon>Streptomyces</taxon>
    </lineage>
</organism>
<dbReference type="InterPro" id="IPR007410">
    <property type="entry name" value="LpqE-like"/>
</dbReference>
<evidence type="ECO:0000313" key="2">
    <source>
        <dbReference type="EMBL" id="GFE38509.1"/>
    </source>
</evidence>
<dbReference type="EMBL" id="BLIR01000001">
    <property type="protein sequence ID" value="GFE38509.1"/>
    <property type="molecule type" value="Genomic_DNA"/>
</dbReference>
<dbReference type="AlphaFoldDB" id="A0A640URX7"/>
<dbReference type="PANTHER" id="PTHR36302">
    <property type="entry name" value="BLR7088 PROTEIN"/>
    <property type="match status" value="1"/>
</dbReference>
<gene>
    <name evidence="2" type="ORF">Stube_31820</name>
</gene>
<evidence type="ECO:0000313" key="3">
    <source>
        <dbReference type="Proteomes" id="UP000431826"/>
    </source>
</evidence>
<dbReference type="PROSITE" id="PS51257">
    <property type="entry name" value="PROKAR_LIPOPROTEIN"/>
    <property type="match status" value="1"/>
</dbReference>
<dbReference type="RefSeq" id="WP_159744291.1">
    <property type="nucleotide sequence ID" value="NZ_BLIR01000001.1"/>
</dbReference>
<keyword evidence="1" id="KW-0732">Signal</keyword>
<name>A0A640URX7_9ACTN</name>
<accession>A0A640URX7</accession>
<protein>
    <recommendedName>
        <fullName evidence="4">Lipoprotein</fullName>
    </recommendedName>
</protein>
<feature type="signal peptide" evidence="1">
    <location>
        <begin position="1"/>
        <end position="20"/>
    </location>
</feature>
<dbReference type="GeneID" id="96284290"/>
<evidence type="ECO:0000256" key="1">
    <source>
        <dbReference type="SAM" id="SignalP"/>
    </source>
</evidence>